<name>X1D0Z5_9ZZZZ</name>
<accession>X1D0Z5</accession>
<feature type="non-terminal residue" evidence="7">
    <location>
        <position position="1"/>
    </location>
</feature>
<keyword evidence="3" id="KW-0808">Transferase</keyword>
<keyword evidence="4" id="KW-0949">S-adenosyl-L-methionine</keyword>
<dbReference type="InterPro" id="IPR011639">
    <property type="entry name" value="MethylTrfase_TaqI-like_dom"/>
</dbReference>
<organism evidence="7">
    <name type="scientific">marine sediment metagenome</name>
    <dbReference type="NCBI Taxonomy" id="412755"/>
    <lineage>
        <taxon>unclassified sequences</taxon>
        <taxon>metagenomes</taxon>
        <taxon>ecological metagenomes</taxon>
    </lineage>
</organism>
<dbReference type="PANTHER" id="PTHR33841:SF4">
    <property type="entry name" value="RESTRICTION MODIFICATION SYSTEM DNA SPECIFICITY DOMAIN"/>
    <property type="match status" value="1"/>
</dbReference>
<dbReference type="Pfam" id="PF07669">
    <property type="entry name" value="Eco57I"/>
    <property type="match status" value="1"/>
</dbReference>
<dbReference type="InterPro" id="IPR029063">
    <property type="entry name" value="SAM-dependent_MTases_sf"/>
</dbReference>
<dbReference type="Gene3D" id="3.40.50.150">
    <property type="entry name" value="Vaccinia Virus protein VP39"/>
    <property type="match status" value="1"/>
</dbReference>
<dbReference type="GO" id="GO:0008168">
    <property type="term" value="F:methyltransferase activity"/>
    <property type="evidence" value="ECO:0007669"/>
    <property type="project" value="UniProtKB-KW"/>
</dbReference>
<dbReference type="AlphaFoldDB" id="X1D0Z5"/>
<reference evidence="7" key="1">
    <citation type="journal article" date="2014" name="Front. Microbiol.">
        <title>High frequency of phylogenetically diverse reductive dehalogenase-homologous genes in deep subseafloor sedimentary metagenomes.</title>
        <authorList>
            <person name="Kawai M."/>
            <person name="Futagami T."/>
            <person name="Toyoda A."/>
            <person name="Takaki Y."/>
            <person name="Nishi S."/>
            <person name="Hori S."/>
            <person name="Arai W."/>
            <person name="Tsubouchi T."/>
            <person name="Morono Y."/>
            <person name="Uchiyama I."/>
            <person name="Ito T."/>
            <person name="Fujiyama A."/>
            <person name="Inagaki F."/>
            <person name="Takami H."/>
        </authorList>
    </citation>
    <scope>NUCLEOTIDE SEQUENCE</scope>
    <source>
        <strain evidence="7">Expedition CK06-06</strain>
    </source>
</reference>
<evidence type="ECO:0000313" key="7">
    <source>
        <dbReference type="EMBL" id="GAG98787.1"/>
    </source>
</evidence>
<protein>
    <recommendedName>
        <fullName evidence="1">site-specific DNA-methyltransferase (adenine-specific)</fullName>
        <ecNumber evidence="1">2.1.1.72</ecNumber>
    </recommendedName>
</protein>
<dbReference type="PANTHER" id="PTHR33841">
    <property type="entry name" value="DNA METHYLTRANSFERASE YEEA-RELATED"/>
    <property type="match status" value="1"/>
</dbReference>
<comment type="catalytic activity">
    <reaction evidence="5">
        <text>a 2'-deoxyadenosine in DNA + S-adenosyl-L-methionine = an N(6)-methyl-2'-deoxyadenosine in DNA + S-adenosyl-L-homocysteine + H(+)</text>
        <dbReference type="Rhea" id="RHEA:15197"/>
        <dbReference type="Rhea" id="RHEA-COMP:12418"/>
        <dbReference type="Rhea" id="RHEA-COMP:12419"/>
        <dbReference type="ChEBI" id="CHEBI:15378"/>
        <dbReference type="ChEBI" id="CHEBI:57856"/>
        <dbReference type="ChEBI" id="CHEBI:59789"/>
        <dbReference type="ChEBI" id="CHEBI:90615"/>
        <dbReference type="ChEBI" id="CHEBI:90616"/>
        <dbReference type="EC" id="2.1.1.72"/>
    </reaction>
</comment>
<evidence type="ECO:0000259" key="6">
    <source>
        <dbReference type="Pfam" id="PF07669"/>
    </source>
</evidence>
<evidence type="ECO:0000256" key="1">
    <source>
        <dbReference type="ARBA" id="ARBA00011900"/>
    </source>
</evidence>
<feature type="domain" description="Type II methyltransferase M.TaqI-like" evidence="6">
    <location>
        <begin position="60"/>
        <end position="161"/>
    </location>
</feature>
<dbReference type="InterPro" id="IPR050953">
    <property type="entry name" value="N4_N6_ade-DNA_methylase"/>
</dbReference>
<evidence type="ECO:0000256" key="5">
    <source>
        <dbReference type="ARBA" id="ARBA00047942"/>
    </source>
</evidence>
<gene>
    <name evidence="7" type="ORF">S01H4_51355</name>
</gene>
<proteinExistence type="predicted"/>
<dbReference type="GO" id="GO:0006304">
    <property type="term" value="P:DNA modification"/>
    <property type="evidence" value="ECO:0007669"/>
    <property type="project" value="InterPro"/>
</dbReference>
<feature type="non-terminal residue" evidence="7">
    <location>
        <position position="268"/>
    </location>
</feature>
<comment type="caution">
    <text evidence="7">The sequence shown here is derived from an EMBL/GenBank/DDBJ whole genome shotgun (WGS) entry which is preliminary data.</text>
</comment>
<dbReference type="SUPFAM" id="SSF53335">
    <property type="entry name" value="S-adenosyl-L-methionine-dependent methyltransferases"/>
    <property type="match status" value="1"/>
</dbReference>
<dbReference type="EMBL" id="BART01029237">
    <property type="protein sequence ID" value="GAG98787.1"/>
    <property type="molecule type" value="Genomic_DNA"/>
</dbReference>
<keyword evidence="2" id="KW-0489">Methyltransferase</keyword>
<dbReference type="EC" id="2.1.1.72" evidence="1"/>
<dbReference type="GO" id="GO:0032259">
    <property type="term" value="P:methylation"/>
    <property type="evidence" value="ECO:0007669"/>
    <property type="project" value="UniProtKB-KW"/>
</dbReference>
<evidence type="ECO:0000256" key="2">
    <source>
        <dbReference type="ARBA" id="ARBA00022603"/>
    </source>
</evidence>
<sequence>GKYADTLDECIRNKYNPDDFIQRCRTEGIPVAEEQLHKALYEQLQALDGNNQNGIWARIIKNAFAPIFIGIVDYVAGNPPWVNWENLPEDYRQSTAPLWQSYDLFRHKGYIAKLGGGKDDISILMTYVAHDKYLKEGGRLGFVITQSVFKTKGGGEGFRTLTYTAEGAQWHMPPVTVHDLSDFQPFEGATNRTALFVAGKERNRFQYPVPYFIWTKEERGRISQDDSLQEVQLRTKRAIVAAQPVQQADITSPWLTAPENALSGIQKG</sequence>
<evidence type="ECO:0000256" key="4">
    <source>
        <dbReference type="ARBA" id="ARBA00022691"/>
    </source>
</evidence>
<evidence type="ECO:0000256" key="3">
    <source>
        <dbReference type="ARBA" id="ARBA00022679"/>
    </source>
</evidence>